<reference evidence="3" key="1">
    <citation type="submission" date="2016-10" db="EMBL/GenBank/DDBJ databases">
        <authorList>
            <person name="Varghese N."/>
            <person name="Submissions S."/>
        </authorList>
    </citation>
    <scope>NUCLEOTIDE SEQUENCE [LARGE SCALE GENOMIC DNA]</scope>
    <source>
        <strain evidence="3">DSM 26348</strain>
    </source>
</reference>
<accession>A0A1I3IFK7</accession>
<feature type="domain" description="NodB homology" evidence="1">
    <location>
        <begin position="45"/>
        <end position="226"/>
    </location>
</feature>
<proteinExistence type="predicted"/>
<dbReference type="GO" id="GO:0016810">
    <property type="term" value="F:hydrolase activity, acting on carbon-nitrogen (but not peptide) bonds"/>
    <property type="evidence" value="ECO:0007669"/>
    <property type="project" value="InterPro"/>
</dbReference>
<dbReference type="STRING" id="1576369.SAMN05421753_109102"/>
<protein>
    <submittedName>
        <fullName evidence="2">Peptidoglycan/xylan/chitin deacetylase, PgdA/CDA1 family</fullName>
    </submittedName>
</protein>
<dbReference type="Gene3D" id="3.20.20.370">
    <property type="entry name" value="Glycoside hydrolase/deacetylase"/>
    <property type="match status" value="1"/>
</dbReference>
<evidence type="ECO:0000259" key="1">
    <source>
        <dbReference type="PROSITE" id="PS51677"/>
    </source>
</evidence>
<dbReference type="Pfam" id="PF01522">
    <property type="entry name" value="Polysacc_deac_1"/>
    <property type="match status" value="1"/>
</dbReference>
<dbReference type="InterPro" id="IPR011330">
    <property type="entry name" value="Glyco_hydro/deAcase_b/a-brl"/>
</dbReference>
<evidence type="ECO:0000313" key="2">
    <source>
        <dbReference type="EMBL" id="SFI46716.1"/>
    </source>
</evidence>
<evidence type="ECO:0000313" key="3">
    <source>
        <dbReference type="Proteomes" id="UP000199518"/>
    </source>
</evidence>
<dbReference type="SUPFAM" id="SSF88713">
    <property type="entry name" value="Glycoside hydrolase/deacetylase"/>
    <property type="match status" value="1"/>
</dbReference>
<dbReference type="PANTHER" id="PTHR10587:SF137">
    <property type="entry name" value="4-DEOXY-4-FORMAMIDO-L-ARABINOSE-PHOSPHOUNDECAPRENOL DEFORMYLASE ARND-RELATED"/>
    <property type="match status" value="1"/>
</dbReference>
<organism evidence="2 3">
    <name type="scientific">Planctomicrobium piriforme</name>
    <dbReference type="NCBI Taxonomy" id="1576369"/>
    <lineage>
        <taxon>Bacteria</taxon>
        <taxon>Pseudomonadati</taxon>
        <taxon>Planctomycetota</taxon>
        <taxon>Planctomycetia</taxon>
        <taxon>Planctomycetales</taxon>
        <taxon>Planctomycetaceae</taxon>
        <taxon>Planctomicrobium</taxon>
    </lineage>
</organism>
<dbReference type="CDD" id="cd10959">
    <property type="entry name" value="CE4_NodB_like_3"/>
    <property type="match status" value="1"/>
</dbReference>
<dbReference type="RefSeq" id="WP_092050802.1">
    <property type="nucleotide sequence ID" value="NZ_FOQD01000009.1"/>
</dbReference>
<dbReference type="AlphaFoldDB" id="A0A1I3IFK7"/>
<name>A0A1I3IFK7_9PLAN</name>
<gene>
    <name evidence="2" type="ORF">SAMN05421753_109102</name>
</gene>
<dbReference type="PROSITE" id="PS51677">
    <property type="entry name" value="NODB"/>
    <property type="match status" value="1"/>
</dbReference>
<keyword evidence="3" id="KW-1185">Reference proteome</keyword>
<dbReference type="InterPro" id="IPR002509">
    <property type="entry name" value="NODB_dom"/>
</dbReference>
<dbReference type="OrthoDB" id="62208at2"/>
<sequence>MDDSHASQHELTFRMQMRDWAATQVPRHVFSRLPRVLCRLPERGETLSLTFDDGPHPEGTPALLDVLAKYNAPATFFLLGERVRRWPELVKRILDAGHAIGNHSWSHADFWKCSKTHLLTELTRCQRTLEDLAGEPVRWVRPPYGHVTYTVRAWAKRKDVRVVLWDLLPPDYSPVPDVKRLQRIYKRFVRSGSIICLHDNNNSLRVTPELLDSIIPQAQASGRTFVPLSVPSDGS</sequence>
<dbReference type="GO" id="GO:0005975">
    <property type="term" value="P:carbohydrate metabolic process"/>
    <property type="evidence" value="ECO:0007669"/>
    <property type="project" value="InterPro"/>
</dbReference>
<dbReference type="EMBL" id="FOQD01000009">
    <property type="protein sequence ID" value="SFI46716.1"/>
    <property type="molecule type" value="Genomic_DNA"/>
</dbReference>
<dbReference type="InterPro" id="IPR050248">
    <property type="entry name" value="Polysacc_deacetylase_ArnD"/>
</dbReference>
<dbReference type="PANTHER" id="PTHR10587">
    <property type="entry name" value="GLYCOSYL TRANSFERASE-RELATED"/>
    <property type="match status" value="1"/>
</dbReference>
<dbReference type="Proteomes" id="UP000199518">
    <property type="component" value="Unassembled WGS sequence"/>
</dbReference>